<keyword evidence="2" id="KW-0677">Repeat</keyword>
<dbReference type="SUPFAM" id="SSF48403">
    <property type="entry name" value="Ankyrin repeat"/>
    <property type="match status" value="1"/>
</dbReference>
<dbReference type="SMART" id="SM00248">
    <property type="entry name" value="ANK"/>
    <property type="match status" value="9"/>
</dbReference>
<dbReference type="PROSITE" id="PS50088">
    <property type="entry name" value="ANK_REPEAT"/>
    <property type="match status" value="3"/>
</dbReference>
<keyword evidence="7" id="KW-1185">Reference proteome</keyword>
<dbReference type="Pfam" id="PF12796">
    <property type="entry name" value="Ank_2"/>
    <property type="match status" value="3"/>
</dbReference>
<evidence type="ECO:0000256" key="5">
    <source>
        <dbReference type="PROSITE-ProRule" id="PRU00023"/>
    </source>
</evidence>
<dbReference type="GeneID" id="102379081"/>
<dbReference type="InterPro" id="IPR036770">
    <property type="entry name" value="Ankyrin_rpt-contain_sf"/>
</dbReference>
<dbReference type="CTD" id="339768"/>
<feature type="repeat" description="ANK" evidence="5">
    <location>
        <begin position="245"/>
        <end position="270"/>
    </location>
</feature>
<dbReference type="InterPro" id="IPR002110">
    <property type="entry name" value="Ankyrin_rpt"/>
</dbReference>
<accession>A0A3Q0GZ06</accession>
<dbReference type="PANTHER" id="PTHR24153:SF0">
    <property type="entry name" value="ESPIN-LIKE PROTEIN"/>
    <property type="match status" value="1"/>
</dbReference>
<evidence type="ECO:0000313" key="8">
    <source>
        <dbReference type="RefSeq" id="XP_025064989.1"/>
    </source>
</evidence>
<dbReference type="GO" id="GO:0032420">
    <property type="term" value="C:stereocilium"/>
    <property type="evidence" value="ECO:0007669"/>
    <property type="project" value="UniProtKB-SubCell"/>
</dbReference>
<dbReference type="GO" id="GO:0051017">
    <property type="term" value="P:actin filament bundle assembly"/>
    <property type="evidence" value="ECO:0007669"/>
    <property type="project" value="TreeGrafter"/>
</dbReference>
<dbReference type="Proteomes" id="UP000189705">
    <property type="component" value="Unplaced"/>
</dbReference>
<organism evidence="7 8">
    <name type="scientific">Alligator sinensis</name>
    <name type="common">Chinese alligator</name>
    <dbReference type="NCBI Taxonomy" id="38654"/>
    <lineage>
        <taxon>Eukaryota</taxon>
        <taxon>Metazoa</taxon>
        <taxon>Chordata</taxon>
        <taxon>Craniata</taxon>
        <taxon>Vertebrata</taxon>
        <taxon>Euteleostomi</taxon>
        <taxon>Archelosauria</taxon>
        <taxon>Archosauria</taxon>
        <taxon>Crocodylia</taxon>
        <taxon>Alligatoridae</taxon>
        <taxon>Alligatorinae</taxon>
        <taxon>Alligator</taxon>
    </lineage>
</organism>
<feature type="region of interest" description="Disordered" evidence="6">
    <location>
        <begin position="622"/>
        <end position="650"/>
    </location>
</feature>
<dbReference type="RefSeq" id="XP_025064989.1">
    <property type="nucleotide sequence ID" value="XM_025209204.1"/>
</dbReference>
<dbReference type="GO" id="GO:0007605">
    <property type="term" value="P:sensory perception of sound"/>
    <property type="evidence" value="ECO:0007669"/>
    <property type="project" value="UniProtKB-KW"/>
</dbReference>
<evidence type="ECO:0000256" key="1">
    <source>
        <dbReference type="ARBA" id="ARBA00004645"/>
    </source>
</evidence>
<evidence type="ECO:0000256" key="6">
    <source>
        <dbReference type="SAM" id="MobiDB-lite"/>
    </source>
</evidence>
<protein>
    <submittedName>
        <fullName evidence="8">Espin-like protein isoform X2</fullName>
    </submittedName>
</protein>
<dbReference type="FunFam" id="1.25.40.20:FF:000268">
    <property type="entry name" value="Espin like"/>
    <property type="match status" value="1"/>
</dbReference>
<feature type="compositionally biased region" description="Basic and acidic residues" evidence="6">
    <location>
        <begin position="623"/>
        <end position="633"/>
    </location>
</feature>
<feature type="repeat" description="ANK" evidence="5">
    <location>
        <begin position="110"/>
        <end position="142"/>
    </location>
</feature>
<dbReference type="AlphaFoldDB" id="A0A3Q0GZ06"/>
<evidence type="ECO:0000256" key="2">
    <source>
        <dbReference type="ARBA" id="ARBA00022737"/>
    </source>
</evidence>
<feature type="region of interest" description="Disordered" evidence="6">
    <location>
        <begin position="784"/>
        <end position="806"/>
    </location>
</feature>
<keyword evidence="4 5" id="KW-0040">ANK repeat</keyword>
<dbReference type="GO" id="GO:0005737">
    <property type="term" value="C:cytoplasm"/>
    <property type="evidence" value="ECO:0007669"/>
    <property type="project" value="TreeGrafter"/>
</dbReference>
<name>A0A3Q0GZ06_ALLSI</name>
<evidence type="ECO:0000256" key="3">
    <source>
        <dbReference type="ARBA" id="ARBA00022740"/>
    </source>
</evidence>
<dbReference type="PROSITE" id="PS50297">
    <property type="entry name" value="ANK_REP_REGION"/>
    <property type="match status" value="3"/>
</dbReference>
<keyword evidence="3" id="KW-1009">Hearing</keyword>
<feature type="region of interest" description="Disordered" evidence="6">
    <location>
        <begin position="679"/>
        <end position="713"/>
    </location>
</feature>
<dbReference type="GO" id="GO:0051015">
    <property type="term" value="F:actin filament binding"/>
    <property type="evidence" value="ECO:0007669"/>
    <property type="project" value="TreeGrafter"/>
</dbReference>
<feature type="repeat" description="ANK" evidence="5">
    <location>
        <begin position="277"/>
        <end position="309"/>
    </location>
</feature>
<dbReference type="Gene3D" id="1.25.40.20">
    <property type="entry name" value="Ankyrin repeat-containing domain"/>
    <property type="match status" value="1"/>
</dbReference>
<dbReference type="PANTHER" id="PTHR24153">
    <property type="entry name" value="ESPIN"/>
    <property type="match status" value="1"/>
</dbReference>
<sequence length="1028" mass="113583">MQAGVPGMADQRAILAAKHGDLAALEQLHANGALGWDIADSSGAGLVHHASRAGSLECLKFLVLQAKLPGNQRANNGATPAHDAAAMGNLAELQWLIRDGGYNLQERDASGASPLHVAARFGHAEVVQWLLQAGYDTAMETCEGAVPAHYAAARGDLTCLKLLVAADHSCVNKQTQSGCSPLYLACQEGHLHIAQFLVKDCVANVHLSAHDGMSVLHTAAWGGHYPLVVWLAAFTDINLTAQDEEGATALHFAARGGHAAIVDRLLLMGAVIMRDHWGGTPLHDAAENGQLECCWNLVSHGIDPGLRDEDGYTAMDLAEYNGHRQCAQYLQEVEKLSGQQRDSSNQEGQKANVTVTKSQCMGEYHRLHDHLDCLGTSSDATTRMENAKTQAPMNSLQLEVSDSPHPKKEGIIHTHPSNTTANSFDMVLPTESSKPLTAELKISKSLQKARITAMFTHAAEKKEPTDPAWNSFTFPVLDELHPLDIDALVPTHDERGHPIPEWKRQVMSTEDGSAELRDWRYSHTHNAILGPYGELLTEDDVLYLERQIENLQLRKKCQEYESELGRLAEELQTILPAPIVNITINSQLLQQGPERGDQTLPVWCSRISGVVKSMSLLLANVNDGKRKEGERPAPKTQSKPSEVRGPAGGTAEREILECGVSVRDLRGNFEKQAFPGQKMPLELQGGKGTPRECSGGYLGPSQKPWSTSKSQRKPVCEDHECGDVEIASDSGISCEEASSDASGSPVPATEAVSLRKERIVMLFLSHWKKSAYMPSLKTMARKTLEAQRGRRKGGEEASGKAREERVPVEKPVVEMSKLSHLIQQRNTIKNLICNWKDLISHVPSRQIQRLNRRHITYSPEQFLPHVNGAPVDYDSLTLDLFMLGYFHILELDLSPDERRARHLLCFEVFDHLGRHSWETVRAFHKAVVDEVTAGRRGWKDSLEDVKIHFFGHAKDPKREMEPSRASADTTLKPISRVKVQSAALEQGQHVPGNCTELGSFNNEEICRYIDRSFTFWKEKEAEIFSFED</sequence>
<proteinExistence type="predicted"/>
<evidence type="ECO:0000256" key="4">
    <source>
        <dbReference type="ARBA" id="ARBA00023043"/>
    </source>
</evidence>
<comment type="subcellular location">
    <subcellularLocation>
        <location evidence="1">Cell projection</location>
        <location evidence="1">Stereocilium</location>
    </subcellularLocation>
</comment>
<gene>
    <name evidence="8" type="primary">ESPNL</name>
</gene>
<reference evidence="8" key="1">
    <citation type="submission" date="2025-08" db="UniProtKB">
        <authorList>
            <consortium name="RefSeq"/>
        </authorList>
    </citation>
    <scope>IDENTIFICATION</scope>
</reference>
<evidence type="ECO:0000313" key="7">
    <source>
        <dbReference type="Proteomes" id="UP000189705"/>
    </source>
</evidence>
<dbReference type="InterPro" id="IPR052420">
    <property type="entry name" value="Espin/Espin-like"/>
</dbReference>